<dbReference type="PANTHER" id="PTHR43630">
    <property type="entry name" value="POLY-BETA-1,6-N-ACETYL-D-GLUCOSAMINE SYNTHASE"/>
    <property type="match status" value="1"/>
</dbReference>
<dbReference type="EMBL" id="JACHGW010000003">
    <property type="protein sequence ID" value="MBB6051743.1"/>
    <property type="molecule type" value="Genomic_DNA"/>
</dbReference>
<dbReference type="RefSeq" id="WP_184199344.1">
    <property type="nucleotide sequence ID" value="NZ_JACHGW010000003.1"/>
</dbReference>
<evidence type="ECO:0000313" key="3">
    <source>
        <dbReference type="Proteomes" id="UP000520814"/>
    </source>
</evidence>
<dbReference type="Pfam" id="PF00535">
    <property type="entry name" value="Glycos_transf_2"/>
    <property type="match status" value="1"/>
</dbReference>
<feature type="domain" description="Glycosyltransferase 2-like" evidence="1">
    <location>
        <begin position="8"/>
        <end position="114"/>
    </location>
</feature>
<dbReference type="GO" id="GO:0016740">
    <property type="term" value="F:transferase activity"/>
    <property type="evidence" value="ECO:0007669"/>
    <property type="project" value="UniProtKB-KW"/>
</dbReference>
<dbReference type="Proteomes" id="UP000520814">
    <property type="component" value="Unassembled WGS sequence"/>
</dbReference>
<dbReference type="SUPFAM" id="SSF53448">
    <property type="entry name" value="Nucleotide-diphospho-sugar transferases"/>
    <property type="match status" value="1"/>
</dbReference>
<dbReference type="PANTHER" id="PTHR43630:SF2">
    <property type="entry name" value="GLYCOSYLTRANSFERASE"/>
    <property type="match status" value="1"/>
</dbReference>
<evidence type="ECO:0000259" key="1">
    <source>
        <dbReference type="Pfam" id="PF00535"/>
    </source>
</evidence>
<reference evidence="2 3" key="1">
    <citation type="submission" date="2020-08" db="EMBL/GenBank/DDBJ databases">
        <title>Genomic Encyclopedia of Type Strains, Phase IV (KMG-IV): sequencing the most valuable type-strain genomes for metagenomic binning, comparative biology and taxonomic classification.</title>
        <authorList>
            <person name="Goeker M."/>
        </authorList>
    </citation>
    <scope>NUCLEOTIDE SEQUENCE [LARGE SCALE GENOMIC DNA]</scope>
    <source>
        <strain evidence="2 3">DSM 23562</strain>
    </source>
</reference>
<proteinExistence type="predicted"/>
<dbReference type="InterPro" id="IPR001173">
    <property type="entry name" value="Glyco_trans_2-like"/>
</dbReference>
<organism evidence="2 3">
    <name type="scientific">Armatimonas rosea</name>
    <dbReference type="NCBI Taxonomy" id="685828"/>
    <lineage>
        <taxon>Bacteria</taxon>
        <taxon>Bacillati</taxon>
        <taxon>Armatimonadota</taxon>
        <taxon>Armatimonadia</taxon>
        <taxon>Armatimonadales</taxon>
        <taxon>Armatimonadaceae</taxon>
        <taxon>Armatimonas</taxon>
    </lineage>
</organism>
<name>A0A7W9ST15_ARMRO</name>
<dbReference type="AlphaFoldDB" id="A0A7W9ST15"/>
<sequence length="259" mass="30631">MSRETVAVVIPTYNVAAIIRPTLESIRWADEIIIVDMFSDDGTKELVEAYPNVRYFGRKDYIFANVNYGMEQATTDWVIRLDSDEVLGEELQKAIQAFLEKPDPSVKTLLFRGVHRFFGFPSYQGVYREEACWRKHMFRKGTAAYPCKAEHEDIESQEPTQRLAGHYDHFTNMTAEEVVRKFNYYTSKDVERMSDSELEPMSPGKLLYRCTRMFILYYFQWKGYKEGQFGFYTALFRGPIYTIIEQVKRWERLEKQRRG</sequence>
<keyword evidence="2" id="KW-0808">Transferase</keyword>
<gene>
    <name evidence="2" type="ORF">HNQ39_003553</name>
</gene>
<keyword evidence="3" id="KW-1185">Reference proteome</keyword>
<accession>A0A7W9ST15</accession>
<dbReference type="CDD" id="cd02511">
    <property type="entry name" value="Beta4Glucosyltransferase"/>
    <property type="match status" value="1"/>
</dbReference>
<dbReference type="InterPro" id="IPR029044">
    <property type="entry name" value="Nucleotide-diphossugar_trans"/>
</dbReference>
<protein>
    <submittedName>
        <fullName evidence="2">Glycosyltransferase involved in cell wall biosynthesis</fullName>
    </submittedName>
</protein>
<comment type="caution">
    <text evidence="2">The sequence shown here is derived from an EMBL/GenBank/DDBJ whole genome shotgun (WGS) entry which is preliminary data.</text>
</comment>
<dbReference type="Gene3D" id="3.90.550.10">
    <property type="entry name" value="Spore Coat Polysaccharide Biosynthesis Protein SpsA, Chain A"/>
    <property type="match status" value="1"/>
</dbReference>
<evidence type="ECO:0000313" key="2">
    <source>
        <dbReference type="EMBL" id="MBB6051743.1"/>
    </source>
</evidence>